<dbReference type="InterPro" id="IPR017853">
    <property type="entry name" value="GH"/>
</dbReference>
<dbReference type="Gene3D" id="2.60.40.1180">
    <property type="entry name" value="Golgi alpha-mannosidase II"/>
    <property type="match status" value="1"/>
</dbReference>
<feature type="signal peptide" evidence="6">
    <location>
        <begin position="1"/>
        <end position="22"/>
    </location>
</feature>
<keyword evidence="5" id="KW-1015">Disulfide bond</keyword>
<dbReference type="InterPro" id="IPR002241">
    <property type="entry name" value="Glyco_hydro_27"/>
</dbReference>
<dbReference type="Gene3D" id="3.20.20.70">
    <property type="entry name" value="Aldolase class I"/>
    <property type="match status" value="1"/>
</dbReference>
<dbReference type="InterPro" id="IPR013785">
    <property type="entry name" value="Aldolase_TIM"/>
</dbReference>
<dbReference type="InterPro" id="IPR013222">
    <property type="entry name" value="Glyco_hyd_98_carb-bd"/>
</dbReference>
<dbReference type="PANTHER" id="PTHR11452:SF80">
    <property type="entry name" value="ALPHA-GALACTOSIDASE 1"/>
    <property type="match status" value="1"/>
</dbReference>
<keyword evidence="4 5" id="KW-0326">Glycosidase</keyword>
<dbReference type="EMBL" id="JAQQKX010000015">
    <property type="protein sequence ID" value="MDC7684750.1"/>
    <property type="molecule type" value="Genomic_DNA"/>
</dbReference>
<dbReference type="Proteomes" id="UP001214854">
    <property type="component" value="Unassembled WGS sequence"/>
</dbReference>
<evidence type="ECO:0000256" key="3">
    <source>
        <dbReference type="ARBA" id="ARBA00022801"/>
    </source>
</evidence>
<dbReference type="Pfam" id="PF08305">
    <property type="entry name" value="NPCBM"/>
    <property type="match status" value="1"/>
</dbReference>
<evidence type="ECO:0000256" key="4">
    <source>
        <dbReference type="ARBA" id="ARBA00023295"/>
    </source>
</evidence>
<dbReference type="SUPFAM" id="SSF51445">
    <property type="entry name" value="(Trans)glycosidases"/>
    <property type="match status" value="1"/>
</dbReference>
<sequence>MKLRWFTTSMLVGLSLMAAAHAQTDPLTPTGKWTAHQTGQAQTPPMGWNSFNAFRIEVSEDKVMGAAEALVDTGLAKLGYVYVNIDDGWWLKRRQTDGRLEIRTSIFPSAAIKGKDTSFKPFTDRLHRMGLKAGIYSEIGRNACSQAWDLKSPNLPEGTVAEREVGLEGHVDQDLKLFFTDWGFDYIKIDACGVADYTANAKVITTPGYRVREPLIARDRPALDKAEDLKAMYVEVADSLRKYNPDNDYVLSICSWGRADVRTWGKDVGNLWRTSYDINPTWGSMLHSFDSAVTRPLYAGPGRWNDPDMLFVGKGDFDVNHLTEAKSHFALWAMLNAPLLIGYDLRGAPKDLIDIWGNADLVAVNQDKGGHQAVLAYRSNDVQILVKTLSNGKKAVALFNRSEAAKTVSLTARDLKFDAAKPIGLRNLWSKETLPAFTGSQRFTLGAHETLVFEAEGTHRLGQGTYLSEIPGRINVAADGIPFPEGDPHIYQATRASAGRGGDTPMYAGWGGAQADASPYGTELTVGEKAFAYGIGVLSGSRMEVQANGEYRRFVASVGVDAATRNRKAAVTFQIYGDGRLLTESKPVTYGDAAADLTADVSGVRVVELIVRANKDAAVATAWGDARFEK</sequence>
<protein>
    <recommendedName>
        <fullName evidence="5">Alpha-galactosidase</fullName>
        <ecNumber evidence="5">3.2.1.22</ecNumber>
    </recommendedName>
    <alternativeName>
        <fullName evidence="5">Melibiase</fullName>
    </alternativeName>
</protein>
<dbReference type="SMART" id="SM00776">
    <property type="entry name" value="NPCBM"/>
    <property type="match status" value="1"/>
</dbReference>
<evidence type="ECO:0000256" key="6">
    <source>
        <dbReference type="SAM" id="SignalP"/>
    </source>
</evidence>
<dbReference type="SUPFAM" id="SSF49785">
    <property type="entry name" value="Galactose-binding domain-like"/>
    <property type="match status" value="1"/>
</dbReference>
<evidence type="ECO:0000313" key="8">
    <source>
        <dbReference type="EMBL" id="MDC7684750.1"/>
    </source>
</evidence>
<evidence type="ECO:0000256" key="2">
    <source>
        <dbReference type="ARBA" id="ARBA00022729"/>
    </source>
</evidence>
<accession>A0ABT5HXE5</accession>
<dbReference type="InterPro" id="IPR041233">
    <property type="entry name" value="Melibiase_C"/>
</dbReference>
<dbReference type="InterPro" id="IPR013780">
    <property type="entry name" value="Glyco_hydro_b"/>
</dbReference>
<keyword evidence="2 6" id="KW-0732">Signal</keyword>
<keyword evidence="3 5" id="KW-0378">Hydrolase</keyword>
<evidence type="ECO:0000259" key="7">
    <source>
        <dbReference type="SMART" id="SM00776"/>
    </source>
</evidence>
<feature type="domain" description="Glycosyl hydrolase family 98 putative carbohydrate-binding module" evidence="7">
    <location>
        <begin position="493"/>
        <end position="630"/>
    </location>
</feature>
<dbReference type="EC" id="3.2.1.22" evidence="5"/>
<dbReference type="InterPro" id="IPR038637">
    <property type="entry name" value="NPCBM_sf"/>
</dbReference>
<reference evidence="8 9" key="1">
    <citation type="submission" date="2023-01" db="EMBL/GenBank/DDBJ databases">
        <title>Novel species of the genus Asticcacaulis isolated from rivers.</title>
        <authorList>
            <person name="Lu H."/>
        </authorList>
    </citation>
    <scope>NUCLEOTIDE SEQUENCE [LARGE SCALE GENOMIC DNA]</scope>
    <source>
        <strain evidence="8 9">BYS171W</strain>
    </source>
</reference>
<proteinExistence type="inferred from homology"/>
<dbReference type="RefSeq" id="WP_272749221.1">
    <property type="nucleotide sequence ID" value="NZ_JAQQKX010000015.1"/>
</dbReference>
<comment type="caution">
    <text evidence="8">The sequence shown here is derived from an EMBL/GenBank/DDBJ whole genome shotgun (WGS) entry which is preliminary data.</text>
</comment>
<gene>
    <name evidence="8" type="ORF">PQU92_15805</name>
</gene>
<evidence type="ECO:0000256" key="1">
    <source>
        <dbReference type="ARBA" id="ARBA00009743"/>
    </source>
</evidence>
<dbReference type="Pfam" id="PF17801">
    <property type="entry name" value="Melibiase_C"/>
    <property type="match status" value="1"/>
</dbReference>
<feature type="chain" id="PRO_5045368500" description="Alpha-galactosidase" evidence="6">
    <location>
        <begin position="23"/>
        <end position="630"/>
    </location>
</feature>
<comment type="catalytic activity">
    <reaction evidence="5">
        <text>Hydrolysis of terminal, non-reducing alpha-D-galactose residues in alpha-D-galactosides, including galactose oligosaccharides, galactomannans and galactolipids.</text>
        <dbReference type="EC" id="3.2.1.22"/>
    </reaction>
</comment>
<name>A0ABT5HXE5_9CAUL</name>
<dbReference type="PANTHER" id="PTHR11452">
    <property type="entry name" value="ALPHA-GALACTOSIDASE/ALPHA-N-ACETYLGALACTOSAMINIDASE"/>
    <property type="match status" value="1"/>
</dbReference>
<dbReference type="CDD" id="cd14792">
    <property type="entry name" value="GH27"/>
    <property type="match status" value="1"/>
</dbReference>
<organism evidence="8 9">
    <name type="scientific">Asticcacaulis aquaticus</name>
    <dbReference type="NCBI Taxonomy" id="2984212"/>
    <lineage>
        <taxon>Bacteria</taxon>
        <taxon>Pseudomonadati</taxon>
        <taxon>Pseudomonadota</taxon>
        <taxon>Alphaproteobacteria</taxon>
        <taxon>Caulobacterales</taxon>
        <taxon>Caulobacteraceae</taxon>
        <taxon>Asticcacaulis</taxon>
    </lineage>
</organism>
<dbReference type="Gene3D" id="2.60.120.1060">
    <property type="entry name" value="NPCBM/NEW2 domain"/>
    <property type="match status" value="1"/>
</dbReference>
<dbReference type="PRINTS" id="PR00740">
    <property type="entry name" value="GLHYDRLASE27"/>
</dbReference>
<keyword evidence="9" id="KW-1185">Reference proteome</keyword>
<dbReference type="SUPFAM" id="SSF51011">
    <property type="entry name" value="Glycosyl hydrolase domain"/>
    <property type="match status" value="1"/>
</dbReference>
<dbReference type="Pfam" id="PF16499">
    <property type="entry name" value="Melibiase_2"/>
    <property type="match status" value="2"/>
</dbReference>
<dbReference type="InterPro" id="IPR008979">
    <property type="entry name" value="Galactose-bd-like_sf"/>
</dbReference>
<evidence type="ECO:0000313" key="9">
    <source>
        <dbReference type="Proteomes" id="UP001214854"/>
    </source>
</evidence>
<evidence type="ECO:0000256" key="5">
    <source>
        <dbReference type="RuleBase" id="RU361168"/>
    </source>
</evidence>
<comment type="similarity">
    <text evidence="1 5">Belongs to the glycosyl hydrolase 27 family.</text>
</comment>